<protein>
    <recommendedName>
        <fullName evidence="2">peptidylprolyl isomerase</fullName>
        <ecNumber evidence="2">5.2.1.8</ecNumber>
    </recommendedName>
</protein>
<evidence type="ECO:0000256" key="4">
    <source>
        <dbReference type="ARBA" id="ARBA00023235"/>
    </source>
</evidence>
<dbReference type="InterPro" id="IPR002130">
    <property type="entry name" value="Cyclophilin-type_PPIase_dom"/>
</dbReference>
<dbReference type="GO" id="GO:0016853">
    <property type="term" value="F:isomerase activity"/>
    <property type="evidence" value="ECO:0007669"/>
    <property type="project" value="UniProtKB-KW"/>
</dbReference>
<dbReference type="Pfam" id="PF00160">
    <property type="entry name" value="Pro_isomerase"/>
    <property type="match status" value="1"/>
</dbReference>
<evidence type="ECO:0000256" key="1">
    <source>
        <dbReference type="ARBA" id="ARBA00007365"/>
    </source>
</evidence>
<dbReference type="InterPro" id="IPR044666">
    <property type="entry name" value="Cyclophilin_A-like"/>
</dbReference>
<evidence type="ECO:0000313" key="6">
    <source>
        <dbReference type="EMBL" id="MBK3516297.1"/>
    </source>
</evidence>
<proteinExistence type="inferred from homology"/>
<dbReference type="InterPro" id="IPR029000">
    <property type="entry name" value="Cyclophilin-like_dom_sf"/>
</dbReference>
<evidence type="ECO:0000256" key="2">
    <source>
        <dbReference type="ARBA" id="ARBA00013194"/>
    </source>
</evidence>
<dbReference type="PANTHER" id="PTHR45625:SF4">
    <property type="entry name" value="PEPTIDYLPROLYL ISOMERASE DOMAIN AND WD REPEAT-CONTAINING PROTEIN 1"/>
    <property type="match status" value="1"/>
</dbReference>
<dbReference type="Gene3D" id="2.40.10.10">
    <property type="entry name" value="Trypsin-like serine proteases"/>
    <property type="match status" value="1"/>
</dbReference>
<dbReference type="InterPro" id="IPR043504">
    <property type="entry name" value="Peptidase_S1_PA_chymotrypsin"/>
</dbReference>
<dbReference type="InterPro" id="IPR020892">
    <property type="entry name" value="Cyclophilin-type_PPIase_CS"/>
</dbReference>
<dbReference type="EMBL" id="JAENRR010000004">
    <property type="protein sequence ID" value="MBK3516297.1"/>
    <property type="molecule type" value="Genomic_DNA"/>
</dbReference>
<dbReference type="InterPro" id="IPR009003">
    <property type="entry name" value="Peptidase_S1_PA"/>
</dbReference>
<accession>A0ABS1HF79</accession>
<name>A0ABS1HF79_9BACT</name>
<dbReference type="CDD" id="cd00317">
    <property type="entry name" value="cyclophilin"/>
    <property type="match status" value="1"/>
</dbReference>
<keyword evidence="3" id="KW-0697">Rotamase</keyword>
<dbReference type="PROSITE" id="PS00170">
    <property type="entry name" value="CSA_PPIASE_1"/>
    <property type="match status" value="1"/>
</dbReference>
<dbReference type="SUPFAM" id="SSF50891">
    <property type="entry name" value="Cyclophilin-like"/>
    <property type="match status" value="1"/>
</dbReference>
<comment type="similarity">
    <text evidence="1">Belongs to the cyclophilin-type PPIase family.</text>
</comment>
<evidence type="ECO:0000259" key="5">
    <source>
        <dbReference type="PROSITE" id="PS50072"/>
    </source>
</evidence>
<keyword evidence="7" id="KW-1185">Reference proteome</keyword>
<dbReference type="SUPFAM" id="SSF50494">
    <property type="entry name" value="Trypsin-like serine proteases"/>
    <property type="match status" value="1"/>
</dbReference>
<dbReference type="PROSITE" id="PS51257">
    <property type="entry name" value="PROKAR_LIPOPROTEIN"/>
    <property type="match status" value="1"/>
</dbReference>
<dbReference type="PANTHER" id="PTHR45625">
    <property type="entry name" value="PEPTIDYL-PROLYL CIS-TRANS ISOMERASE-RELATED"/>
    <property type="match status" value="1"/>
</dbReference>
<evidence type="ECO:0000313" key="7">
    <source>
        <dbReference type="Proteomes" id="UP000605676"/>
    </source>
</evidence>
<sequence length="425" mass="48371">MYKILFFSAITFILISCQSNTGKQQHTVDTFKGSYKDNVKGIVSLRTFDHYTRQLNDGYGFYVAPNLVVTNLSFIQGAAKVKASPMDLDDYSLVQGFVAYDLNLDLALLKVSRRNLNYLSIKEATFKVDSIYQLYRNNRKLYVDADVNGDLTSNDTLSFKSYMGDFKLGKPVFANSHRLAGIVQQVNGKKRILESKWITQLINNQKRSPQSIYDLRNKSNKVYISHKKVKGFRIRTNMGNIEIALSDKTPIYRNNFIKLVSDNFYDSLLVHRVINDFLIQTGAADTKYAKKDDVVGWQGPGYTLKMNIQADLFHKRGMIAASKLPEDRNKHNRSDGSQFYIVAGRHFSHTELDDLEQEKGIKYTAAQRQAYTTLGGAPYLDGDYTVFGWVTKGMDVVDKIASVKTYAVDRPVNDIRINTIEILKK</sequence>
<dbReference type="PROSITE" id="PS50072">
    <property type="entry name" value="CSA_PPIASE_2"/>
    <property type="match status" value="1"/>
</dbReference>
<dbReference type="Gene3D" id="2.40.100.10">
    <property type="entry name" value="Cyclophilin-like"/>
    <property type="match status" value="1"/>
</dbReference>
<reference evidence="6 7" key="1">
    <citation type="submission" date="2021-01" db="EMBL/GenBank/DDBJ databases">
        <title>Carboxyliciviraga sp.nov., isolated from coastal sediments.</title>
        <authorList>
            <person name="Lu D."/>
            <person name="Zhang T."/>
        </authorList>
    </citation>
    <scope>NUCLEOTIDE SEQUENCE [LARGE SCALE GENOMIC DNA]</scope>
    <source>
        <strain evidence="6 7">N1Y132</strain>
    </source>
</reference>
<feature type="domain" description="PPIase cyclophilin-type" evidence="5">
    <location>
        <begin position="236"/>
        <end position="422"/>
    </location>
</feature>
<organism evidence="6 7">
    <name type="scientific">Carboxylicivirga marina</name>
    <dbReference type="NCBI Taxonomy" id="2800988"/>
    <lineage>
        <taxon>Bacteria</taxon>
        <taxon>Pseudomonadati</taxon>
        <taxon>Bacteroidota</taxon>
        <taxon>Bacteroidia</taxon>
        <taxon>Marinilabiliales</taxon>
        <taxon>Marinilabiliaceae</taxon>
        <taxon>Carboxylicivirga</taxon>
    </lineage>
</organism>
<evidence type="ECO:0000256" key="3">
    <source>
        <dbReference type="ARBA" id="ARBA00023110"/>
    </source>
</evidence>
<gene>
    <name evidence="6" type="ORF">JIV24_03020</name>
</gene>
<comment type="caution">
    <text evidence="6">The sequence shown here is derived from an EMBL/GenBank/DDBJ whole genome shotgun (WGS) entry which is preliminary data.</text>
</comment>
<dbReference type="RefSeq" id="WP_200463524.1">
    <property type="nucleotide sequence ID" value="NZ_JAENRR010000004.1"/>
</dbReference>
<dbReference type="EC" id="5.2.1.8" evidence="2"/>
<dbReference type="Proteomes" id="UP000605676">
    <property type="component" value="Unassembled WGS sequence"/>
</dbReference>
<keyword evidence="4 6" id="KW-0413">Isomerase</keyword>